<dbReference type="AlphaFoldDB" id="A0A2I4DZA1"/>
<protein>
    <submittedName>
        <fullName evidence="10">Cytochrome P450 89A2-like</fullName>
    </submittedName>
</protein>
<dbReference type="InterPro" id="IPR002401">
    <property type="entry name" value="Cyt_P450_E_grp-I"/>
</dbReference>
<dbReference type="Gene3D" id="1.10.630.10">
    <property type="entry name" value="Cytochrome P450"/>
    <property type="match status" value="1"/>
</dbReference>
<dbReference type="KEGG" id="jre:108984846"/>
<keyword evidence="8" id="KW-0560">Oxidoreductase</keyword>
<dbReference type="GO" id="GO:0005506">
    <property type="term" value="F:iron ion binding"/>
    <property type="evidence" value="ECO:0007669"/>
    <property type="project" value="InterPro"/>
</dbReference>
<dbReference type="GO" id="GO:0004497">
    <property type="term" value="F:monooxygenase activity"/>
    <property type="evidence" value="ECO:0007669"/>
    <property type="project" value="UniProtKB-KW"/>
</dbReference>
<dbReference type="PRINTS" id="PR00463">
    <property type="entry name" value="EP450I"/>
</dbReference>
<dbReference type="Proteomes" id="UP000235220">
    <property type="component" value="Chromosome 13"/>
</dbReference>
<evidence type="ECO:0000256" key="5">
    <source>
        <dbReference type="ARBA" id="ARBA00022989"/>
    </source>
</evidence>
<sequence>MEVWFIILISLCACFSLKSLFSFFSSTKTTKKNVSQGNLPPGPPTLPFIGNLHLLPKSMVDLRSVMYDLSQKYGPILTVYLGSEPLIFITSYTLAHQVLVRHGATFANRPAVVPVSSVLSNNHKDIGGSPFGPSWKALRRNLLSEVLHPTSLKSYSVERKRVLDSLLKGLHESSKLNQPVRLLDHIHPALFSLFIRMTFGELSETQIKEVEGIQYQFLVSYEQFTVLATWPRLGKLLLRNRWKRYQQFLKNQDDVILPLIRARKKLRQERGKAFEVIPYIDSLLDLKIPGEKGNVEEADILSLCSELINAGGDTSTTMLQWVLAYLVKHPRVQSKLFAEISEVVAKGAKEVEEDDLHKIPYLKAVVLETLRIHPPNTLLVPHTGMEDVELGGYTIPKDTKVNIVTALIGRDPNVWENPMEFKPERLLTSEDIGEEASDVTLFKMMPFGAGRRNCPGNKLGLLLLQYFIANLVWNFEFKTVDGEGVDLSEKVMFLIVMKNPVRAYISPRIK</sequence>
<keyword evidence="7 8" id="KW-0349">Heme</keyword>
<dbReference type="InterPro" id="IPR051103">
    <property type="entry name" value="Plant_metabolite_P450s"/>
</dbReference>
<dbReference type="STRING" id="51240.A0A2I4DZA1"/>
<evidence type="ECO:0000313" key="9">
    <source>
        <dbReference type="Proteomes" id="UP000235220"/>
    </source>
</evidence>
<keyword evidence="9" id="KW-1185">Reference proteome</keyword>
<evidence type="ECO:0000256" key="7">
    <source>
        <dbReference type="PIRSR" id="PIRSR602401-1"/>
    </source>
</evidence>
<organism evidence="9 10">
    <name type="scientific">Juglans regia</name>
    <name type="common">English walnut</name>
    <dbReference type="NCBI Taxonomy" id="51240"/>
    <lineage>
        <taxon>Eukaryota</taxon>
        <taxon>Viridiplantae</taxon>
        <taxon>Streptophyta</taxon>
        <taxon>Embryophyta</taxon>
        <taxon>Tracheophyta</taxon>
        <taxon>Spermatophyta</taxon>
        <taxon>Magnoliopsida</taxon>
        <taxon>eudicotyledons</taxon>
        <taxon>Gunneridae</taxon>
        <taxon>Pentapetalae</taxon>
        <taxon>rosids</taxon>
        <taxon>fabids</taxon>
        <taxon>Fagales</taxon>
        <taxon>Juglandaceae</taxon>
        <taxon>Juglans</taxon>
    </lineage>
</organism>
<name>A0A2I4DZA1_JUGRE</name>
<dbReference type="InterPro" id="IPR017972">
    <property type="entry name" value="Cyt_P450_CS"/>
</dbReference>
<evidence type="ECO:0000256" key="4">
    <source>
        <dbReference type="ARBA" id="ARBA00022723"/>
    </source>
</evidence>
<dbReference type="OrthoDB" id="1594324at2759"/>
<evidence type="ECO:0000313" key="10">
    <source>
        <dbReference type="RefSeq" id="XP_018812466.2"/>
    </source>
</evidence>
<dbReference type="GO" id="GO:0016020">
    <property type="term" value="C:membrane"/>
    <property type="evidence" value="ECO:0007669"/>
    <property type="project" value="UniProtKB-SubCell"/>
</dbReference>
<dbReference type="SUPFAM" id="SSF48264">
    <property type="entry name" value="Cytochrome P450"/>
    <property type="match status" value="1"/>
</dbReference>
<dbReference type="PANTHER" id="PTHR24298">
    <property type="entry name" value="FLAVONOID 3'-MONOOXYGENASE-RELATED"/>
    <property type="match status" value="1"/>
</dbReference>
<dbReference type="PROSITE" id="PS00086">
    <property type="entry name" value="CYTOCHROME_P450"/>
    <property type="match status" value="1"/>
</dbReference>
<dbReference type="PRINTS" id="PR00385">
    <property type="entry name" value="P450"/>
</dbReference>
<keyword evidence="7 8" id="KW-0408">Iron</keyword>
<keyword evidence="8" id="KW-0503">Monooxygenase</keyword>
<accession>A0A2I4DZA1</accession>
<comment type="subcellular location">
    <subcellularLocation>
        <location evidence="2">Membrane</location>
        <topology evidence="2">Single-pass membrane protein</topology>
    </subcellularLocation>
</comment>
<dbReference type="InterPro" id="IPR001128">
    <property type="entry name" value="Cyt_P450"/>
</dbReference>
<evidence type="ECO:0000256" key="2">
    <source>
        <dbReference type="ARBA" id="ARBA00004167"/>
    </source>
</evidence>
<evidence type="ECO:0000256" key="8">
    <source>
        <dbReference type="RuleBase" id="RU000461"/>
    </source>
</evidence>
<evidence type="ECO:0000256" key="1">
    <source>
        <dbReference type="ARBA" id="ARBA00001971"/>
    </source>
</evidence>
<keyword evidence="4 7" id="KW-0479">Metal-binding</keyword>
<evidence type="ECO:0000256" key="3">
    <source>
        <dbReference type="ARBA" id="ARBA00022692"/>
    </source>
</evidence>
<dbReference type="GO" id="GO:0020037">
    <property type="term" value="F:heme binding"/>
    <property type="evidence" value="ECO:0007669"/>
    <property type="project" value="InterPro"/>
</dbReference>
<reference evidence="10" key="1">
    <citation type="submission" date="2025-08" db="UniProtKB">
        <authorList>
            <consortium name="RefSeq"/>
        </authorList>
    </citation>
    <scope>IDENTIFICATION</scope>
    <source>
        <tissue evidence="10">Leaves</tissue>
    </source>
</reference>
<evidence type="ECO:0000256" key="6">
    <source>
        <dbReference type="ARBA" id="ARBA00023136"/>
    </source>
</evidence>
<dbReference type="Pfam" id="PF00067">
    <property type="entry name" value="p450"/>
    <property type="match status" value="1"/>
</dbReference>
<keyword evidence="5" id="KW-1133">Transmembrane helix</keyword>
<gene>
    <name evidence="10" type="primary">LOC108984846</name>
</gene>
<keyword evidence="6" id="KW-0472">Membrane</keyword>
<dbReference type="Gramene" id="Jr13_25030_p1">
    <property type="protein sequence ID" value="cds.Jr13_25030_p1"/>
    <property type="gene ID" value="Jr13_25030"/>
</dbReference>
<proteinExistence type="inferred from homology"/>
<comment type="cofactor">
    <cofactor evidence="1 7">
        <name>heme</name>
        <dbReference type="ChEBI" id="CHEBI:30413"/>
    </cofactor>
</comment>
<dbReference type="GeneID" id="108984846"/>
<feature type="binding site" description="axial binding residue" evidence="7">
    <location>
        <position position="454"/>
    </location>
    <ligand>
        <name>heme</name>
        <dbReference type="ChEBI" id="CHEBI:30413"/>
    </ligand>
    <ligandPart>
        <name>Fe</name>
        <dbReference type="ChEBI" id="CHEBI:18248"/>
    </ligandPart>
</feature>
<dbReference type="CDD" id="cd11075">
    <property type="entry name" value="CYP77_89"/>
    <property type="match status" value="1"/>
</dbReference>
<dbReference type="PANTHER" id="PTHR24298:SF800">
    <property type="entry name" value="CYTOCHROME P450 89A2-RELATED"/>
    <property type="match status" value="1"/>
</dbReference>
<dbReference type="RefSeq" id="XP_018812466.2">
    <property type="nucleotide sequence ID" value="XM_018956921.2"/>
</dbReference>
<dbReference type="InterPro" id="IPR036396">
    <property type="entry name" value="Cyt_P450_sf"/>
</dbReference>
<keyword evidence="3" id="KW-0812">Transmembrane</keyword>
<dbReference type="GO" id="GO:0016705">
    <property type="term" value="F:oxidoreductase activity, acting on paired donors, with incorporation or reduction of molecular oxygen"/>
    <property type="evidence" value="ECO:0007669"/>
    <property type="project" value="InterPro"/>
</dbReference>
<comment type="similarity">
    <text evidence="8">Belongs to the cytochrome P450 family.</text>
</comment>